<dbReference type="FunFam" id="3.30.360.10:FF:000009">
    <property type="entry name" value="4-hydroxy-tetrahydrodipicolinate reductase"/>
    <property type="match status" value="1"/>
</dbReference>
<feature type="domain" description="Dihydrodipicolinate reductase C-terminal" evidence="12">
    <location>
        <begin position="114"/>
        <end position="247"/>
    </location>
</feature>
<dbReference type="GO" id="GO:0008839">
    <property type="term" value="F:4-hydroxy-tetrahydrodipicolinate reductase"/>
    <property type="evidence" value="ECO:0007669"/>
    <property type="project" value="UniProtKB-UniRule"/>
</dbReference>
<dbReference type="GO" id="GO:0050661">
    <property type="term" value="F:NADP binding"/>
    <property type="evidence" value="ECO:0007669"/>
    <property type="project" value="UniProtKB-UniRule"/>
</dbReference>
<keyword evidence="3 9" id="KW-0028">Amino-acid biosynthesis</keyword>
<comment type="similarity">
    <text evidence="1 9">Belongs to the DapB family.</text>
</comment>
<dbReference type="InterPro" id="IPR023940">
    <property type="entry name" value="DHDPR_bac"/>
</dbReference>
<accession>A0A9D1UFG9</accession>
<evidence type="ECO:0000256" key="2">
    <source>
        <dbReference type="ARBA" id="ARBA00022490"/>
    </source>
</evidence>
<dbReference type="Gene3D" id="3.30.360.10">
    <property type="entry name" value="Dihydrodipicolinate Reductase, domain 2"/>
    <property type="match status" value="1"/>
</dbReference>
<keyword evidence="8 9" id="KW-0457">Lysine biosynthesis</keyword>
<feature type="active site" description="Proton donor/acceptor" evidence="9">
    <location>
        <position position="141"/>
    </location>
</feature>
<sequence>MTRIILSGANGKMGKTIQSVVAGRENCEIVAGVDLNTQSDNFPIYDSIDKVQEQADVVIDFTNPVLIDGLLDYSKKTSTPLVIGTTGFNDNQKKQIEKVCEESAVFFTYNMSLGINLLANLAKKAADILGKDFDIEIVEKHHNQKIDAPSGTALMLADAICEEFDEPLKYEYDRHSKREKRSKNEIGMHSVRGGTIVGEHEIIFAGRDEIITLSHSARSKEIFAVGAVNAAEFMKDKSCGMYSMKDLIK</sequence>
<reference evidence="13" key="1">
    <citation type="journal article" date="2021" name="PeerJ">
        <title>Extensive microbial diversity within the chicken gut microbiome revealed by metagenomics and culture.</title>
        <authorList>
            <person name="Gilroy R."/>
            <person name="Ravi A."/>
            <person name="Getino M."/>
            <person name="Pursley I."/>
            <person name="Horton D.L."/>
            <person name="Alikhan N.F."/>
            <person name="Baker D."/>
            <person name="Gharbi K."/>
            <person name="Hall N."/>
            <person name="Watson M."/>
            <person name="Adriaenssens E.M."/>
            <person name="Foster-Nyarko E."/>
            <person name="Jarju S."/>
            <person name="Secka A."/>
            <person name="Antonio M."/>
            <person name="Oren A."/>
            <person name="Chaudhuri R.R."/>
            <person name="La Ragione R."/>
            <person name="Hildebrand F."/>
            <person name="Pallen M.J."/>
        </authorList>
    </citation>
    <scope>NUCLEOTIDE SEQUENCE</scope>
    <source>
        <strain evidence="13">421</strain>
    </source>
</reference>
<name>A0A9D1UFG9_9FIRM</name>
<dbReference type="AlphaFoldDB" id="A0A9D1UFG9"/>
<comment type="catalytic activity">
    <reaction evidence="9">
        <text>(S)-2,3,4,5-tetrahydrodipicolinate + NADP(+) + H2O = (2S,4S)-4-hydroxy-2,3,4,5-tetrahydrodipicolinate + NADPH + H(+)</text>
        <dbReference type="Rhea" id="RHEA:35331"/>
        <dbReference type="ChEBI" id="CHEBI:15377"/>
        <dbReference type="ChEBI" id="CHEBI:15378"/>
        <dbReference type="ChEBI" id="CHEBI:16845"/>
        <dbReference type="ChEBI" id="CHEBI:57783"/>
        <dbReference type="ChEBI" id="CHEBI:58349"/>
        <dbReference type="ChEBI" id="CHEBI:67139"/>
        <dbReference type="EC" id="1.17.1.8"/>
    </reaction>
</comment>
<comment type="pathway">
    <text evidence="9">Amino-acid biosynthesis; L-lysine biosynthesis via DAP pathway; (S)-tetrahydrodipicolinate from L-aspartate: step 4/4.</text>
</comment>
<evidence type="ECO:0000256" key="8">
    <source>
        <dbReference type="ARBA" id="ARBA00023154"/>
    </source>
</evidence>
<dbReference type="SUPFAM" id="SSF51735">
    <property type="entry name" value="NAD(P)-binding Rossmann-fold domains"/>
    <property type="match status" value="1"/>
</dbReference>
<keyword evidence="5 9" id="KW-0220">Diaminopimelate biosynthesis</keyword>
<evidence type="ECO:0000256" key="9">
    <source>
        <dbReference type="HAMAP-Rule" id="MF_00102"/>
    </source>
</evidence>
<evidence type="ECO:0000256" key="10">
    <source>
        <dbReference type="NCBIfam" id="TIGR00036"/>
    </source>
</evidence>
<feature type="binding site" evidence="9">
    <location>
        <begin position="151"/>
        <end position="152"/>
    </location>
    <ligand>
        <name>(S)-2,3,4,5-tetrahydrodipicolinate</name>
        <dbReference type="ChEBI" id="CHEBI:16845"/>
    </ligand>
</feature>
<comment type="subunit">
    <text evidence="9">Homotetramer.</text>
</comment>
<evidence type="ECO:0000256" key="3">
    <source>
        <dbReference type="ARBA" id="ARBA00022605"/>
    </source>
</evidence>
<feature type="binding site" evidence="9">
    <location>
        <begin position="84"/>
        <end position="86"/>
    </location>
    <ligand>
        <name>NAD(+)</name>
        <dbReference type="ChEBI" id="CHEBI:57540"/>
    </ligand>
</feature>
<keyword evidence="4 9" id="KW-0521">NADP</keyword>
<reference evidence="13" key="2">
    <citation type="submission" date="2021-04" db="EMBL/GenBank/DDBJ databases">
        <authorList>
            <person name="Gilroy R."/>
        </authorList>
    </citation>
    <scope>NUCLEOTIDE SEQUENCE</scope>
    <source>
        <strain evidence="13">421</strain>
    </source>
</reference>
<evidence type="ECO:0000256" key="4">
    <source>
        <dbReference type="ARBA" id="ARBA00022857"/>
    </source>
</evidence>
<dbReference type="InterPro" id="IPR036291">
    <property type="entry name" value="NAD(P)-bd_dom_sf"/>
</dbReference>
<dbReference type="GO" id="GO:0009089">
    <property type="term" value="P:lysine biosynthetic process via diaminopimelate"/>
    <property type="evidence" value="ECO:0007669"/>
    <property type="project" value="UniProtKB-UniRule"/>
</dbReference>
<comment type="caution">
    <text evidence="9">Lacks conserved residue(s) required for the propagation of feature annotation.</text>
</comment>
<dbReference type="Pfam" id="PF01113">
    <property type="entry name" value="DapB_N"/>
    <property type="match status" value="1"/>
</dbReference>
<dbReference type="InterPro" id="IPR022663">
    <property type="entry name" value="DapB_C"/>
</dbReference>
<evidence type="ECO:0000256" key="6">
    <source>
        <dbReference type="ARBA" id="ARBA00023002"/>
    </source>
</evidence>
<evidence type="ECO:0000256" key="5">
    <source>
        <dbReference type="ARBA" id="ARBA00022915"/>
    </source>
</evidence>
<feature type="binding site" evidence="9">
    <location>
        <begin position="108"/>
        <end position="111"/>
    </location>
    <ligand>
        <name>NAD(+)</name>
        <dbReference type="ChEBI" id="CHEBI:57540"/>
    </ligand>
</feature>
<evidence type="ECO:0000256" key="1">
    <source>
        <dbReference type="ARBA" id="ARBA00006642"/>
    </source>
</evidence>
<comment type="caution">
    <text evidence="13">The sequence shown here is derived from an EMBL/GenBank/DDBJ whole genome shotgun (WGS) entry which is preliminary data.</text>
</comment>
<organism evidence="13 14">
    <name type="scientific">Candidatus Eubacterium faecipullorum</name>
    <dbReference type="NCBI Taxonomy" id="2838571"/>
    <lineage>
        <taxon>Bacteria</taxon>
        <taxon>Bacillati</taxon>
        <taxon>Bacillota</taxon>
        <taxon>Clostridia</taxon>
        <taxon>Eubacteriales</taxon>
        <taxon>Eubacteriaceae</taxon>
        <taxon>Eubacterium</taxon>
    </lineage>
</organism>
<dbReference type="Pfam" id="PF05173">
    <property type="entry name" value="DapB_C"/>
    <property type="match status" value="1"/>
</dbReference>
<keyword evidence="2 9" id="KW-0963">Cytoplasm</keyword>
<comment type="catalytic activity">
    <reaction evidence="9">
        <text>(S)-2,3,4,5-tetrahydrodipicolinate + NAD(+) + H2O = (2S,4S)-4-hydroxy-2,3,4,5-tetrahydrodipicolinate + NADH + H(+)</text>
        <dbReference type="Rhea" id="RHEA:35323"/>
        <dbReference type="ChEBI" id="CHEBI:15377"/>
        <dbReference type="ChEBI" id="CHEBI:15378"/>
        <dbReference type="ChEBI" id="CHEBI:16845"/>
        <dbReference type="ChEBI" id="CHEBI:57540"/>
        <dbReference type="ChEBI" id="CHEBI:57945"/>
        <dbReference type="ChEBI" id="CHEBI:67139"/>
        <dbReference type="EC" id="1.17.1.8"/>
    </reaction>
</comment>
<gene>
    <name evidence="9 13" type="primary">dapB</name>
    <name evidence="13" type="ORF">IAA48_02915</name>
</gene>
<feature type="binding site" evidence="9">
    <location>
        <position position="34"/>
    </location>
    <ligand>
        <name>NAD(+)</name>
        <dbReference type="ChEBI" id="CHEBI:57540"/>
    </ligand>
</feature>
<keyword evidence="7 9" id="KW-0520">NAD</keyword>
<keyword evidence="6 9" id="KW-0560">Oxidoreductase</keyword>
<comment type="function">
    <text evidence="9">Catalyzes the conversion of 4-hydroxy-tetrahydrodipicolinate (HTPA) to tetrahydrodipicolinate.</text>
</comment>
<dbReference type="InterPro" id="IPR022664">
    <property type="entry name" value="DapB_N_CS"/>
</dbReference>
<dbReference type="CDD" id="cd02274">
    <property type="entry name" value="DHDPR_N"/>
    <property type="match status" value="1"/>
</dbReference>
<evidence type="ECO:0000256" key="7">
    <source>
        <dbReference type="ARBA" id="ARBA00023027"/>
    </source>
</evidence>
<feature type="binding site" evidence="9">
    <location>
        <position position="142"/>
    </location>
    <ligand>
        <name>(S)-2,3,4,5-tetrahydrodipicolinate</name>
        <dbReference type="ChEBI" id="CHEBI:16845"/>
    </ligand>
</feature>
<dbReference type="NCBIfam" id="TIGR00036">
    <property type="entry name" value="dapB"/>
    <property type="match status" value="1"/>
</dbReference>
<protein>
    <recommendedName>
        <fullName evidence="9 10">4-hydroxy-tetrahydrodipicolinate reductase</fullName>
        <shortName evidence="9">HTPA reductase</shortName>
        <ecNumber evidence="9 10">1.17.1.8</ecNumber>
    </recommendedName>
</protein>
<dbReference type="GO" id="GO:0005829">
    <property type="term" value="C:cytosol"/>
    <property type="evidence" value="ECO:0007669"/>
    <property type="project" value="TreeGrafter"/>
</dbReference>
<dbReference type="SUPFAM" id="SSF55347">
    <property type="entry name" value="Glyceraldehyde-3-phosphate dehydrogenase-like, C-terminal domain"/>
    <property type="match status" value="1"/>
</dbReference>
<dbReference type="GO" id="GO:0051287">
    <property type="term" value="F:NAD binding"/>
    <property type="evidence" value="ECO:0007669"/>
    <property type="project" value="UniProtKB-UniRule"/>
</dbReference>
<dbReference type="Proteomes" id="UP000824205">
    <property type="component" value="Unassembled WGS sequence"/>
</dbReference>
<feature type="domain" description="Dihydrodipicolinate reductase N-terminal" evidence="11">
    <location>
        <begin position="3"/>
        <end position="111"/>
    </location>
</feature>
<dbReference type="PIRSF" id="PIRSF000161">
    <property type="entry name" value="DHPR"/>
    <property type="match status" value="1"/>
</dbReference>
<dbReference type="PANTHER" id="PTHR20836:SF7">
    <property type="entry name" value="4-HYDROXY-TETRAHYDRODIPICOLINATE REDUCTASE"/>
    <property type="match status" value="1"/>
</dbReference>
<evidence type="ECO:0000313" key="14">
    <source>
        <dbReference type="Proteomes" id="UP000824205"/>
    </source>
</evidence>
<comment type="subcellular location">
    <subcellularLocation>
        <location evidence="9">Cytoplasm</location>
    </subcellularLocation>
</comment>
<comment type="caution">
    <text evidence="9">Was originally thought to be a dihydrodipicolinate reductase (DHDPR), catalyzing the conversion of dihydrodipicolinate to tetrahydrodipicolinate. However, it was shown in E.coli that the substrate of the enzymatic reaction is not dihydrodipicolinate (DHDP) but in fact (2S,4S)-4-hydroxy-2,3,4,5-tetrahydrodipicolinic acid (HTPA), the product released by the DapA-catalyzed reaction.</text>
</comment>
<feature type="binding site" evidence="9">
    <location>
        <begin position="8"/>
        <end position="13"/>
    </location>
    <ligand>
        <name>NAD(+)</name>
        <dbReference type="ChEBI" id="CHEBI:57540"/>
    </ligand>
</feature>
<evidence type="ECO:0000313" key="13">
    <source>
        <dbReference type="EMBL" id="HIW85423.1"/>
    </source>
</evidence>
<evidence type="ECO:0000259" key="12">
    <source>
        <dbReference type="Pfam" id="PF05173"/>
    </source>
</evidence>
<dbReference type="HAMAP" id="MF_00102">
    <property type="entry name" value="DapB"/>
    <property type="match status" value="1"/>
</dbReference>
<dbReference type="EMBL" id="DXGE01000011">
    <property type="protein sequence ID" value="HIW85423.1"/>
    <property type="molecule type" value="Genomic_DNA"/>
</dbReference>
<proteinExistence type="inferred from homology"/>
<dbReference type="EC" id="1.17.1.8" evidence="9 10"/>
<dbReference type="PROSITE" id="PS01298">
    <property type="entry name" value="DAPB"/>
    <property type="match status" value="1"/>
</dbReference>
<dbReference type="Gene3D" id="3.40.50.720">
    <property type="entry name" value="NAD(P)-binding Rossmann-like Domain"/>
    <property type="match status" value="1"/>
</dbReference>
<evidence type="ECO:0000259" key="11">
    <source>
        <dbReference type="Pfam" id="PF01113"/>
    </source>
</evidence>
<dbReference type="GO" id="GO:0016726">
    <property type="term" value="F:oxidoreductase activity, acting on CH or CH2 groups, NAD or NADP as acceptor"/>
    <property type="evidence" value="ECO:0007669"/>
    <property type="project" value="UniProtKB-UniRule"/>
</dbReference>
<dbReference type="GO" id="GO:0019877">
    <property type="term" value="P:diaminopimelate biosynthetic process"/>
    <property type="evidence" value="ECO:0007669"/>
    <property type="project" value="UniProtKB-UniRule"/>
</dbReference>
<dbReference type="PANTHER" id="PTHR20836">
    <property type="entry name" value="DIHYDRODIPICOLINATE REDUCTASE"/>
    <property type="match status" value="1"/>
</dbReference>
<dbReference type="InterPro" id="IPR000846">
    <property type="entry name" value="DapB_N"/>
</dbReference>
<feature type="active site" description="Proton donor" evidence="9">
    <location>
        <position position="145"/>
    </location>
</feature>